<evidence type="ECO:0000313" key="3">
    <source>
        <dbReference type="Proteomes" id="UP000219435"/>
    </source>
</evidence>
<dbReference type="EMBL" id="OBQI01000004">
    <property type="protein sequence ID" value="SOC50292.1"/>
    <property type="molecule type" value="Genomic_DNA"/>
</dbReference>
<keyword evidence="3" id="KW-1185">Reference proteome</keyword>
<reference evidence="3" key="1">
    <citation type="submission" date="2017-08" db="EMBL/GenBank/DDBJ databases">
        <authorList>
            <person name="Varghese N."/>
            <person name="Submissions S."/>
        </authorList>
    </citation>
    <scope>NUCLEOTIDE SEQUENCE [LARGE SCALE GENOMIC DNA]</scope>
    <source>
        <strain evidence="3">DSM 4725</strain>
    </source>
</reference>
<name>A0A285V850_9ACTN</name>
<sequence>MVELRVDLVTVDRARELVPAEPGLYAWWSRPGALPGVAGPRHPDGEHELLYVGLARSGPSSGATLRSRVVGNHIRGTTGQSTLRRSLASLLHEGEGWRSTFTDRPLLVPDDELRLNAWMQEHLALSWVVHEQPWTVEAEVIGKLAPPLNQSANSSHPLYQHVREARRRWREAAR</sequence>
<organism evidence="2 3">
    <name type="scientific">Blastococcus aggregatus</name>
    <dbReference type="NCBI Taxonomy" id="38502"/>
    <lineage>
        <taxon>Bacteria</taxon>
        <taxon>Bacillati</taxon>
        <taxon>Actinomycetota</taxon>
        <taxon>Actinomycetes</taxon>
        <taxon>Geodermatophilales</taxon>
        <taxon>Geodermatophilaceae</taxon>
        <taxon>Blastococcus</taxon>
    </lineage>
</organism>
<dbReference type="Pfam" id="PF20815">
    <property type="entry name" value="GIY_YIG_2"/>
    <property type="match status" value="1"/>
</dbReference>
<dbReference type="InterPro" id="IPR049311">
    <property type="entry name" value="GIY_YIG_cat"/>
</dbReference>
<accession>A0A285V850</accession>
<feature type="domain" description="GIY-YIG catalytic" evidence="1">
    <location>
        <begin position="44"/>
        <end position="167"/>
    </location>
</feature>
<gene>
    <name evidence="2" type="ORF">SAMN05660748_3038</name>
</gene>
<protein>
    <recommendedName>
        <fullName evidence="1">GIY-YIG catalytic domain-containing protein</fullName>
    </recommendedName>
</protein>
<dbReference type="AlphaFoldDB" id="A0A285V850"/>
<evidence type="ECO:0000313" key="2">
    <source>
        <dbReference type="EMBL" id="SOC50292.1"/>
    </source>
</evidence>
<proteinExistence type="predicted"/>
<dbReference type="Proteomes" id="UP000219435">
    <property type="component" value="Unassembled WGS sequence"/>
</dbReference>
<evidence type="ECO:0000259" key="1">
    <source>
        <dbReference type="Pfam" id="PF20815"/>
    </source>
</evidence>